<comment type="subcellular location">
    <subcellularLocation>
        <location evidence="1">Cell inner membrane</location>
        <topology evidence="1">Multi-pass membrane protein</topology>
    </subcellularLocation>
</comment>
<evidence type="ECO:0000313" key="9">
    <source>
        <dbReference type="EMBL" id="PKL71958.1"/>
    </source>
</evidence>
<dbReference type="Proteomes" id="UP000233414">
    <property type="component" value="Unassembled WGS sequence"/>
</dbReference>
<dbReference type="GO" id="GO:0005886">
    <property type="term" value="C:plasma membrane"/>
    <property type="evidence" value="ECO:0007669"/>
    <property type="project" value="UniProtKB-SubCell"/>
</dbReference>
<accession>A0A2N1UMM8</accession>
<feature type="transmembrane region" description="Helical" evidence="8">
    <location>
        <begin position="315"/>
        <end position="336"/>
    </location>
</feature>
<evidence type="ECO:0000256" key="1">
    <source>
        <dbReference type="ARBA" id="ARBA00004429"/>
    </source>
</evidence>
<dbReference type="Pfam" id="PF03222">
    <property type="entry name" value="Trp_Tyr_perm"/>
    <property type="match status" value="1"/>
</dbReference>
<organism evidence="9 10">
    <name type="scientific">Candidatus Kuenenbacteria bacterium HGW-Kuenenbacteria-1</name>
    <dbReference type="NCBI Taxonomy" id="2013812"/>
    <lineage>
        <taxon>Bacteria</taxon>
        <taxon>Candidatus Kueneniibacteriota</taxon>
    </lineage>
</organism>
<protein>
    <recommendedName>
        <fullName evidence="11">Amino acid transporter transmembrane domain-containing protein</fullName>
    </recommendedName>
</protein>
<proteinExistence type="predicted"/>
<feature type="transmembrane region" description="Helical" evidence="8">
    <location>
        <begin position="213"/>
        <end position="235"/>
    </location>
</feature>
<keyword evidence="5 8" id="KW-0812">Transmembrane</keyword>
<evidence type="ECO:0000313" key="10">
    <source>
        <dbReference type="Proteomes" id="UP000233414"/>
    </source>
</evidence>
<dbReference type="AlphaFoldDB" id="A0A2N1UMM8"/>
<dbReference type="Gene3D" id="1.20.1740.10">
    <property type="entry name" value="Amino acid/polyamine transporter I"/>
    <property type="match status" value="1"/>
</dbReference>
<keyword evidence="6 8" id="KW-1133">Transmembrane helix</keyword>
<name>A0A2N1UMM8_9BACT</name>
<gene>
    <name evidence="9" type="ORF">CVV26_03450</name>
</gene>
<feature type="transmembrane region" description="Helical" evidence="8">
    <location>
        <begin position="178"/>
        <end position="201"/>
    </location>
</feature>
<feature type="transmembrane region" description="Helical" evidence="8">
    <location>
        <begin position="7"/>
        <end position="27"/>
    </location>
</feature>
<dbReference type="PANTHER" id="PTHR32195">
    <property type="entry name" value="OS07G0662800 PROTEIN"/>
    <property type="match status" value="1"/>
</dbReference>
<evidence type="ECO:0000256" key="5">
    <source>
        <dbReference type="ARBA" id="ARBA00022692"/>
    </source>
</evidence>
<keyword evidence="7 8" id="KW-0472">Membrane</keyword>
<evidence type="ECO:0000256" key="2">
    <source>
        <dbReference type="ARBA" id="ARBA00022448"/>
    </source>
</evidence>
<evidence type="ECO:0000256" key="4">
    <source>
        <dbReference type="ARBA" id="ARBA00022519"/>
    </source>
</evidence>
<feature type="transmembrane region" description="Helical" evidence="8">
    <location>
        <begin position="112"/>
        <end position="134"/>
    </location>
</feature>
<feature type="transmembrane region" description="Helical" evidence="8">
    <location>
        <begin position="77"/>
        <end position="100"/>
    </location>
</feature>
<dbReference type="GO" id="GO:0003333">
    <property type="term" value="P:amino acid transmembrane transport"/>
    <property type="evidence" value="ECO:0007669"/>
    <property type="project" value="InterPro"/>
</dbReference>
<feature type="transmembrane region" description="Helical" evidence="8">
    <location>
        <begin position="348"/>
        <end position="373"/>
    </location>
</feature>
<feature type="transmembrane region" description="Helical" evidence="8">
    <location>
        <begin position="146"/>
        <end position="166"/>
    </location>
</feature>
<feature type="transmembrane region" description="Helical" evidence="8">
    <location>
        <begin position="255"/>
        <end position="276"/>
    </location>
</feature>
<comment type="caution">
    <text evidence="9">The sequence shown here is derived from an EMBL/GenBank/DDBJ whole genome shotgun (WGS) entry which is preliminary data.</text>
</comment>
<feature type="transmembrane region" description="Helical" evidence="8">
    <location>
        <begin position="33"/>
        <end position="56"/>
    </location>
</feature>
<reference evidence="9 10" key="1">
    <citation type="journal article" date="2017" name="ISME J.">
        <title>Potential for microbial H2 and metal transformations associated with novel bacteria and archaea in deep terrestrial subsurface sediments.</title>
        <authorList>
            <person name="Hernsdorf A.W."/>
            <person name="Amano Y."/>
            <person name="Miyakawa K."/>
            <person name="Ise K."/>
            <person name="Suzuki Y."/>
            <person name="Anantharaman K."/>
            <person name="Probst A."/>
            <person name="Burstein D."/>
            <person name="Thomas B.C."/>
            <person name="Banfield J.F."/>
        </authorList>
    </citation>
    <scope>NUCLEOTIDE SEQUENCE [LARGE SCALE GENOMIC DNA]</scope>
    <source>
        <strain evidence="9">HGW-Kuenenbacteria-1</strain>
    </source>
</reference>
<dbReference type="InterPro" id="IPR018227">
    <property type="entry name" value="Amino_acid_transport_2"/>
</dbReference>
<dbReference type="EMBL" id="PGYQ01000025">
    <property type="protein sequence ID" value="PKL71958.1"/>
    <property type="molecule type" value="Genomic_DNA"/>
</dbReference>
<keyword evidence="2" id="KW-0813">Transport</keyword>
<evidence type="ECO:0008006" key="11">
    <source>
        <dbReference type="Google" id="ProtNLM"/>
    </source>
</evidence>
<evidence type="ECO:0000256" key="3">
    <source>
        <dbReference type="ARBA" id="ARBA00022475"/>
    </source>
</evidence>
<dbReference type="PANTHER" id="PTHR32195:SF26">
    <property type="entry name" value="TRYPTOPHAN OR TYROSINE TRANSPORTER PROTEIN"/>
    <property type="match status" value="1"/>
</dbReference>
<sequence length="380" mass="42269">MKPFFNAIAVLIGTIIGAGIFSLPYVIAKIGFIPGLLYLIGFGLIILLLNLCYGEIILRTKKNHQLPGYAKMYLGKWGEITAIFASGIGFYGTLLVYLIMAGDFLYLILENFFTLSIFDYRLIFFVCTTIAIFFGKKAIPKIESLLIIFLITIILIISILGIPQIKFENLIPIDLTNFFLPFGVILFALSGLSAIPIMEVVLEKEKFLLKKTIIIGSLIPLVLYILFGLIGVGVAGKTISENALISLGDVLGNKILFLGSIFGFFAIFSSFLNIGLALKQIYHYDFNFSKIISTILVCFIPLIIFLAGWTNFIKIISITGLLIGGINGILIILIYWQAKKKGDDTPVYSMNIPYFFTYFIIAIFSLGILYQIWDLIAGKL</sequence>
<evidence type="ECO:0000256" key="8">
    <source>
        <dbReference type="SAM" id="Phobius"/>
    </source>
</evidence>
<feature type="transmembrane region" description="Helical" evidence="8">
    <location>
        <begin position="288"/>
        <end position="309"/>
    </location>
</feature>
<evidence type="ECO:0000256" key="6">
    <source>
        <dbReference type="ARBA" id="ARBA00022989"/>
    </source>
</evidence>
<evidence type="ECO:0000256" key="7">
    <source>
        <dbReference type="ARBA" id="ARBA00023136"/>
    </source>
</evidence>
<keyword evidence="4" id="KW-0997">Cell inner membrane</keyword>
<keyword evidence="3" id="KW-1003">Cell membrane</keyword>